<dbReference type="SUPFAM" id="SSF110849">
    <property type="entry name" value="ParB/Sulfiredoxin"/>
    <property type="match status" value="1"/>
</dbReference>
<dbReference type="InterPro" id="IPR004437">
    <property type="entry name" value="ParB/RepB/Spo0J"/>
</dbReference>
<dbReference type="EMBL" id="LAZR01020501">
    <property type="protein sequence ID" value="KKL88659.1"/>
    <property type="molecule type" value="Genomic_DNA"/>
</dbReference>
<name>A0A0F9FQ53_9ZZZZ</name>
<dbReference type="AlphaFoldDB" id="A0A0F9FQ53"/>
<dbReference type="GO" id="GO:0007059">
    <property type="term" value="P:chromosome segregation"/>
    <property type="evidence" value="ECO:0007669"/>
    <property type="project" value="TreeGrafter"/>
</dbReference>
<evidence type="ECO:0000259" key="2">
    <source>
        <dbReference type="SMART" id="SM00470"/>
    </source>
</evidence>
<organism evidence="3">
    <name type="scientific">marine sediment metagenome</name>
    <dbReference type="NCBI Taxonomy" id="412755"/>
    <lineage>
        <taxon>unclassified sequences</taxon>
        <taxon>metagenomes</taxon>
        <taxon>ecological metagenomes</taxon>
    </lineage>
</organism>
<accession>A0A0F9FQ53</accession>
<dbReference type="SUPFAM" id="SSF109709">
    <property type="entry name" value="KorB DNA-binding domain-like"/>
    <property type="match status" value="1"/>
</dbReference>
<dbReference type="Gene3D" id="1.10.10.2830">
    <property type="match status" value="1"/>
</dbReference>
<proteinExistence type="predicted"/>
<dbReference type="PANTHER" id="PTHR33375:SF1">
    <property type="entry name" value="CHROMOSOME-PARTITIONING PROTEIN PARB-RELATED"/>
    <property type="match status" value="1"/>
</dbReference>
<dbReference type="InterPro" id="IPR003115">
    <property type="entry name" value="ParB_N"/>
</dbReference>
<dbReference type="GO" id="GO:0005694">
    <property type="term" value="C:chromosome"/>
    <property type="evidence" value="ECO:0007669"/>
    <property type="project" value="TreeGrafter"/>
</dbReference>
<evidence type="ECO:0000256" key="1">
    <source>
        <dbReference type="SAM" id="Coils"/>
    </source>
</evidence>
<dbReference type="InterPro" id="IPR050336">
    <property type="entry name" value="Chromosome_partition/occlusion"/>
</dbReference>
<dbReference type="Gene3D" id="3.90.1530.30">
    <property type="match status" value="1"/>
</dbReference>
<keyword evidence="1" id="KW-0175">Coiled coil</keyword>
<dbReference type="Pfam" id="PF02195">
    <property type="entry name" value="ParB_N"/>
    <property type="match status" value="1"/>
</dbReference>
<evidence type="ECO:0000313" key="3">
    <source>
        <dbReference type="EMBL" id="KKL88659.1"/>
    </source>
</evidence>
<dbReference type="InterPro" id="IPR036086">
    <property type="entry name" value="ParB/Sulfiredoxin_sf"/>
</dbReference>
<feature type="domain" description="ParB-like N-terminal" evidence="2">
    <location>
        <begin position="2"/>
        <end position="92"/>
    </location>
</feature>
<dbReference type="GO" id="GO:0003677">
    <property type="term" value="F:DNA binding"/>
    <property type="evidence" value="ECO:0007669"/>
    <property type="project" value="InterPro"/>
</dbReference>
<sequence>MVLIKLKDIKHNKYNPREMFRGAAMEELKASMKDGGLIQPILVRPINNGKYETVAGERRHYSAEELEWEEIECHVRELNDFEAMILAYSENVLRENLTPIELGRMYKNIHTLIKKNKFEKVSNLPFGEDFESLNFKDKIERVTKQSRVTVRHYISLLKLPKRIQNLIELNHGDKTKGLTSNYGFELARLPKEQMLSFYKIYNPNDYTFPQYQKKVSEKINENKMKGETKRKKLEGNLNKATLELEKMVQRQEAFEERINKNVEKLDDDYDNVEDAIDFIVEQLEEFQSVEKLATLAKDIKVLEQNVDDLDVLIVRCGEEGIMDCPYCLAKINIATINKTKGLFESDISTLREELSEIDLSMDFYRKLKRDLEADNELYSKVLADIKQKEKEIGIIEDAIGKL</sequence>
<reference evidence="3" key="1">
    <citation type="journal article" date="2015" name="Nature">
        <title>Complex archaea that bridge the gap between prokaryotes and eukaryotes.</title>
        <authorList>
            <person name="Spang A."/>
            <person name="Saw J.H."/>
            <person name="Jorgensen S.L."/>
            <person name="Zaremba-Niedzwiedzka K."/>
            <person name="Martijn J."/>
            <person name="Lind A.E."/>
            <person name="van Eijk R."/>
            <person name="Schleper C."/>
            <person name="Guy L."/>
            <person name="Ettema T.J."/>
        </authorList>
    </citation>
    <scope>NUCLEOTIDE SEQUENCE</scope>
</reference>
<gene>
    <name evidence="3" type="ORF">LCGC14_1922490</name>
</gene>
<feature type="coiled-coil region" evidence="1">
    <location>
        <begin position="230"/>
        <end position="312"/>
    </location>
</feature>
<protein>
    <recommendedName>
        <fullName evidence="2">ParB-like N-terminal domain-containing protein</fullName>
    </recommendedName>
</protein>
<dbReference type="PANTHER" id="PTHR33375">
    <property type="entry name" value="CHROMOSOME-PARTITIONING PROTEIN PARB-RELATED"/>
    <property type="match status" value="1"/>
</dbReference>
<dbReference type="SMART" id="SM00470">
    <property type="entry name" value="ParB"/>
    <property type="match status" value="1"/>
</dbReference>
<comment type="caution">
    <text evidence="3">The sequence shown here is derived from an EMBL/GenBank/DDBJ whole genome shotgun (WGS) entry which is preliminary data.</text>
</comment>
<dbReference type="NCBIfam" id="TIGR00180">
    <property type="entry name" value="parB_part"/>
    <property type="match status" value="1"/>
</dbReference>